<feature type="compositionally biased region" description="Basic and acidic residues" evidence="1">
    <location>
        <begin position="17"/>
        <end position="26"/>
    </location>
</feature>
<protein>
    <submittedName>
        <fullName evidence="2">Uncharacterized protein</fullName>
    </submittedName>
</protein>
<dbReference type="EMBL" id="LVLJ01000655">
    <property type="protein sequence ID" value="OAE33387.1"/>
    <property type="molecule type" value="Genomic_DNA"/>
</dbReference>
<feature type="region of interest" description="Disordered" evidence="1">
    <location>
        <begin position="1"/>
        <end position="29"/>
    </location>
</feature>
<accession>A0A176WJR0</accession>
<comment type="caution">
    <text evidence="2">The sequence shown here is derived from an EMBL/GenBank/DDBJ whole genome shotgun (WGS) entry which is preliminary data.</text>
</comment>
<evidence type="ECO:0000313" key="3">
    <source>
        <dbReference type="Proteomes" id="UP000077202"/>
    </source>
</evidence>
<organism evidence="2 3">
    <name type="scientific">Marchantia polymorpha subsp. ruderalis</name>
    <dbReference type="NCBI Taxonomy" id="1480154"/>
    <lineage>
        <taxon>Eukaryota</taxon>
        <taxon>Viridiplantae</taxon>
        <taxon>Streptophyta</taxon>
        <taxon>Embryophyta</taxon>
        <taxon>Marchantiophyta</taxon>
        <taxon>Marchantiopsida</taxon>
        <taxon>Marchantiidae</taxon>
        <taxon>Marchantiales</taxon>
        <taxon>Marchantiaceae</taxon>
        <taxon>Marchantia</taxon>
    </lineage>
</organism>
<evidence type="ECO:0000313" key="2">
    <source>
        <dbReference type="EMBL" id="OAE33387.1"/>
    </source>
</evidence>
<dbReference type="Proteomes" id="UP000077202">
    <property type="component" value="Unassembled WGS sequence"/>
</dbReference>
<reference evidence="2" key="1">
    <citation type="submission" date="2016-03" db="EMBL/GenBank/DDBJ databases">
        <title>Mechanisms controlling the formation of the plant cell surface in tip-growing cells are functionally conserved among land plants.</title>
        <authorList>
            <person name="Honkanen S."/>
            <person name="Jones V.A."/>
            <person name="Morieri G."/>
            <person name="Champion C."/>
            <person name="Hetherington A.J."/>
            <person name="Kelly S."/>
            <person name="Saint-Marcoux D."/>
            <person name="Proust H."/>
            <person name="Prescott H."/>
            <person name="Dolan L."/>
        </authorList>
    </citation>
    <scope>NUCLEOTIDE SEQUENCE [LARGE SCALE GENOMIC DNA]</scope>
    <source>
        <tissue evidence="2">Whole gametophyte</tissue>
    </source>
</reference>
<dbReference type="AlphaFoldDB" id="A0A176WJR0"/>
<name>A0A176WJR0_MARPO</name>
<gene>
    <name evidence="2" type="ORF">AXG93_2852s1060</name>
</gene>
<evidence type="ECO:0000256" key="1">
    <source>
        <dbReference type="SAM" id="MobiDB-lite"/>
    </source>
</evidence>
<sequence>MGWDGMGWEGKGKGKARKEIEGEGESHANNSSFGCGSIPAMDMLTRVSGFSQSNNVFATAAAAAVLESGRLLFGASDEAAAFLYLEKMLRFHFPIMNELLSALFFPDLRVSLVHLSCIALDKTIVWPGTRSLSAPMPNGTQTVRGSICQGVLH</sequence>
<keyword evidence="3" id="KW-1185">Reference proteome</keyword>
<proteinExistence type="predicted"/>